<reference evidence="4" key="1">
    <citation type="submission" date="2016-06" db="UniProtKB">
        <authorList>
            <consortium name="WormBaseParasite"/>
        </authorList>
    </citation>
    <scope>IDENTIFICATION</scope>
</reference>
<gene>
    <name evidence="2" type="ORF">GPUH_LOCUS3351</name>
</gene>
<keyword evidence="3" id="KW-1185">Reference proteome</keyword>
<proteinExistence type="predicted"/>
<reference evidence="2 3" key="2">
    <citation type="submission" date="2018-11" db="EMBL/GenBank/DDBJ databases">
        <authorList>
            <consortium name="Pathogen Informatics"/>
        </authorList>
    </citation>
    <scope>NUCLEOTIDE SEQUENCE [LARGE SCALE GENOMIC DNA]</scope>
</reference>
<sequence length="174" mass="19397">MIPTRKSTIRATCGDAHTHGVRQQQLETNTSRQVNGCLDKHCCAMHLSTAYFTTLTIQFIVITQAIIFLLVNYLRGLEEYSVANPDLKGILRFNCLLPLVIVQVSWLLSAVGSIYSVQRIAPYLMLPHLFTSLVVLFAAIALVALTIYHLSKGMSKCLRNLSSRKNDSDLLTKS</sequence>
<dbReference type="EMBL" id="UYRT01005671">
    <property type="protein sequence ID" value="VDK39169.1"/>
    <property type="molecule type" value="Genomic_DNA"/>
</dbReference>
<accession>A0A183D3R0</accession>
<keyword evidence="1" id="KW-0812">Transmembrane</keyword>
<dbReference type="OrthoDB" id="5870297at2759"/>
<feature type="transmembrane region" description="Helical" evidence="1">
    <location>
        <begin position="95"/>
        <end position="117"/>
    </location>
</feature>
<keyword evidence="1" id="KW-0472">Membrane</keyword>
<evidence type="ECO:0000313" key="2">
    <source>
        <dbReference type="EMBL" id="VDK39169.1"/>
    </source>
</evidence>
<feature type="transmembrane region" description="Helical" evidence="1">
    <location>
        <begin position="55"/>
        <end position="74"/>
    </location>
</feature>
<name>A0A183D3R0_9BILA</name>
<dbReference type="WBParaSite" id="GPUH_0000335701-mRNA-1">
    <property type="protein sequence ID" value="GPUH_0000335701-mRNA-1"/>
    <property type="gene ID" value="GPUH_0000335701"/>
</dbReference>
<evidence type="ECO:0000313" key="3">
    <source>
        <dbReference type="Proteomes" id="UP000271098"/>
    </source>
</evidence>
<evidence type="ECO:0000256" key="1">
    <source>
        <dbReference type="SAM" id="Phobius"/>
    </source>
</evidence>
<keyword evidence="1" id="KW-1133">Transmembrane helix</keyword>
<evidence type="ECO:0000313" key="4">
    <source>
        <dbReference type="WBParaSite" id="GPUH_0000335701-mRNA-1"/>
    </source>
</evidence>
<dbReference type="Proteomes" id="UP000271098">
    <property type="component" value="Unassembled WGS sequence"/>
</dbReference>
<protein>
    <submittedName>
        <fullName evidence="4">Transmembrane protein</fullName>
    </submittedName>
</protein>
<feature type="transmembrane region" description="Helical" evidence="1">
    <location>
        <begin position="129"/>
        <end position="150"/>
    </location>
</feature>
<dbReference type="AlphaFoldDB" id="A0A183D3R0"/>
<organism evidence="4">
    <name type="scientific">Gongylonema pulchrum</name>
    <dbReference type="NCBI Taxonomy" id="637853"/>
    <lineage>
        <taxon>Eukaryota</taxon>
        <taxon>Metazoa</taxon>
        <taxon>Ecdysozoa</taxon>
        <taxon>Nematoda</taxon>
        <taxon>Chromadorea</taxon>
        <taxon>Rhabditida</taxon>
        <taxon>Spirurina</taxon>
        <taxon>Spiruromorpha</taxon>
        <taxon>Spiruroidea</taxon>
        <taxon>Gongylonematidae</taxon>
        <taxon>Gongylonema</taxon>
    </lineage>
</organism>